<organism evidence="2 3">
    <name type="scientific">Macrophomina phaseolina</name>
    <dbReference type="NCBI Taxonomy" id="35725"/>
    <lineage>
        <taxon>Eukaryota</taxon>
        <taxon>Fungi</taxon>
        <taxon>Dikarya</taxon>
        <taxon>Ascomycota</taxon>
        <taxon>Pezizomycotina</taxon>
        <taxon>Dothideomycetes</taxon>
        <taxon>Dothideomycetes incertae sedis</taxon>
        <taxon>Botryosphaeriales</taxon>
        <taxon>Botryosphaeriaceae</taxon>
        <taxon>Macrophomina</taxon>
    </lineage>
</organism>
<keyword evidence="3" id="KW-1185">Reference proteome</keyword>
<dbReference type="Proteomes" id="UP000774617">
    <property type="component" value="Unassembled WGS sequence"/>
</dbReference>
<dbReference type="SUPFAM" id="SSF56112">
    <property type="entry name" value="Protein kinase-like (PK-like)"/>
    <property type="match status" value="1"/>
</dbReference>
<dbReference type="InterPro" id="IPR000719">
    <property type="entry name" value="Prot_kinase_dom"/>
</dbReference>
<dbReference type="EMBL" id="JAGTJR010000002">
    <property type="protein sequence ID" value="KAH7063252.1"/>
    <property type="molecule type" value="Genomic_DNA"/>
</dbReference>
<accession>A0ABQ8GRY8</accession>
<proteinExistence type="predicted"/>
<evidence type="ECO:0000313" key="3">
    <source>
        <dbReference type="Proteomes" id="UP000774617"/>
    </source>
</evidence>
<protein>
    <submittedName>
        <fullName evidence="2">Kinase-like domain-containing protein</fullName>
    </submittedName>
</protein>
<evidence type="ECO:0000259" key="1">
    <source>
        <dbReference type="PROSITE" id="PS50011"/>
    </source>
</evidence>
<feature type="domain" description="Protein kinase" evidence="1">
    <location>
        <begin position="38"/>
        <end position="346"/>
    </location>
</feature>
<gene>
    <name evidence="2" type="ORF">B0J12DRAFT_642090</name>
</gene>
<sequence length="349" mass="39541">MHPKNFLAAISTSVRRPSPNQQYASVLNRQTQPSMSTMASVTAELFGESGQRYVIQRLLREREAARRRVYLATSGNQRFILKQVSQSDFEYYRDMYDNLRACPNIRISQDTVSKQSIFVFPYMSDDLLSLVRLDLPIAVIKRILHCTLRGLAALHDQNIVHTDLKADNVLVDRKGEGRAMVVNQVQLADIEDSSYVPHGCDIVGTQTGNMMWRSPEAHAQGRINKPSDMFSFGIVCVYAVLKRVIFAVGEEELGAGEEPLSIILERQISYFGDEAGINGLLEYLDNSPWCEVVKVIRNAFNETNPRKPFSLWKNIDADFKDLIGGLTNLDPEKRLSAHEALEHRWFMTG</sequence>
<dbReference type="InterPro" id="IPR008271">
    <property type="entry name" value="Ser/Thr_kinase_AS"/>
</dbReference>
<dbReference type="SMART" id="SM00220">
    <property type="entry name" value="S_TKc"/>
    <property type="match status" value="1"/>
</dbReference>
<evidence type="ECO:0000313" key="2">
    <source>
        <dbReference type="EMBL" id="KAH7063252.1"/>
    </source>
</evidence>
<comment type="caution">
    <text evidence="2">The sequence shown here is derived from an EMBL/GenBank/DDBJ whole genome shotgun (WGS) entry which is preliminary data.</text>
</comment>
<dbReference type="Gene3D" id="1.10.510.10">
    <property type="entry name" value="Transferase(Phosphotransferase) domain 1"/>
    <property type="match status" value="1"/>
</dbReference>
<dbReference type="Pfam" id="PF00069">
    <property type="entry name" value="Pkinase"/>
    <property type="match status" value="1"/>
</dbReference>
<dbReference type="PROSITE" id="PS00108">
    <property type="entry name" value="PROTEIN_KINASE_ST"/>
    <property type="match status" value="1"/>
</dbReference>
<name>A0ABQ8GRY8_9PEZI</name>
<dbReference type="PANTHER" id="PTHR44167">
    <property type="entry name" value="OVARIAN-SPECIFIC SERINE/THREONINE-PROTEIN KINASE LOK-RELATED"/>
    <property type="match status" value="1"/>
</dbReference>
<dbReference type="PANTHER" id="PTHR44167:SF30">
    <property type="entry name" value="PHOSPHORYLASE KINASE"/>
    <property type="match status" value="1"/>
</dbReference>
<dbReference type="InterPro" id="IPR011009">
    <property type="entry name" value="Kinase-like_dom_sf"/>
</dbReference>
<dbReference type="PROSITE" id="PS50011">
    <property type="entry name" value="PROTEIN_KINASE_DOM"/>
    <property type="match status" value="1"/>
</dbReference>
<reference evidence="2 3" key="1">
    <citation type="journal article" date="2021" name="Nat. Commun.">
        <title>Genetic determinants of endophytism in the Arabidopsis root mycobiome.</title>
        <authorList>
            <person name="Mesny F."/>
            <person name="Miyauchi S."/>
            <person name="Thiergart T."/>
            <person name="Pickel B."/>
            <person name="Atanasova L."/>
            <person name="Karlsson M."/>
            <person name="Huettel B."/>
            <person name="Barry K.W."/>
            <person name="Haridas S."/>
            <person name="Chen C."/>
            <person name="Bauer D."/>
            <person name="Andreopoulos W."/>
            <person name="Pangilinan J."/>
            <person name="LaButti K."/>
            <person name="Riley R."/>
            <person name="Lipzen A."/>
            <person name="Clum A."/>
            <person name="Drula E."/>
            <person name="Henrissat B."/>
            <person name="Kohler A."/>
            <person name="Grigoriev I.V."/>
            <person name="Martin F.M."/>
            <person name="Hacquard S."/>
        </authorList>
    </citation>
    <scope>NUCLEOTIDE SEQUENCE [LARGE SCALE GENOMIC DNA]</scope>
    <source>
        <strain evidence="2 3">MPI-SDFR-AT-0080</strain>
    </source>
</reference>